<organism evidence="1 2">
    <name type="scientific">Dentiscutata erythropus</name>
    <dbReference type="NCBI Taxonomy" id="1348616"/>
    <lineage>
        <taxon>Eukaryota</taxon>
        <taxon>Fungi</taxon>
        <taxon>Fungi incertae sedis</taxon>
        <taxon>Mucoromycota</taxon>
        <taxon>Glomeromycotina</taxon>
        <taxon>Glomeromycetes</taxon>
        <taxon>Diversisporales</taxon>
        <taxon>Gigasporaceae</taxon>
        <taxon>Dentiscutata</taxon>
    </lineage>
</organism>
<comment type="caution">
    <text evidence="1">The sequence shown here is derived from an EMBL/GenBank/DDBJ whole genome shotgun (WGS) entry which is preliminary data.</text>
</comment>
<keyword evidence="2" id="KW-1185">Reference proteome</keyword>
<dbReference type="InterPro" id="IPR023214">
    <property type="entry name" value="HAD_sf"/>
</dbReference>
<dbReference type="Gene3D" id="3.40.50.1000">
    <property type="entry name" value="HAD superfamily/HAD-like"/>
    <property type="match status" value="1"/>
</dbReference>
<feature type="non-terminal residue" evidence="1">
    <location>
        <position position="396"/>
    </location>
</feature>
<evidence type="ECO:0000313" key="1">
    <source>
        <dbReference type="EMBL" id="CAG8624470.1"/>
    </source>
</evidence>
<name>A0A9N9D697_9GLOM</name>
<evidence type="ECO:0000313" key="2">
    <source>
        <dbReference type="Proteomes" id="UP000789405"/>
    </source>
</evidence>
<dbReference type="OrthoDB" id="40579at2759"/>
<dbReference type="InterPro" id="IPR036412">
    <property type="entry name" value="HAD-like_sf"/>
</dbReference>
<dbReference type="GO" id="GO:0016791">
    <property type="term" value="F:phosphatase activity"/>
    <property type="evidence" value="ECO:0007669"/>
    <property type="project" value="TreeGrafter"/>
</dbReference>
<sequence length="396" mass="46703">EKLVAYSSQPYLNELTLDYINSLAQNSHVLQFWADVAYCEEDNKSSKNVHNLMNFVSGRFLLELKSCDDLVQLDDFKKLVNNMIEEYHKVIIQKTQEAHKKRIIQKWKEIAGNSSLFSSNSFDIFEDKFIQKNLLDSFYFKNEDFNNPETYSKEIMSKKKYHKKVDIAISYISYRVENVINNGVQYGYFYPILGEAKPPNINGDNDYNKLNLALNDNFDTIINHYSKKVKEISDDLLDLFSDIKLGGIHVTANISSSKILSKFEDQQAGYIIDFLYCVKIATNSTRDEFKKKMSRFEEFVSFFDEIIYGDDIEVMECRNKYQAVMNRMSLSPNKYIVIEDSSCRIYKAIEQNLKVIWIQDQKMKEYFDENYKDLYDDKNMYILKLLNEVYVRNLLQ</sequence>
<dbReference type="PANTHER" id="PTHR18901">
    <property type="entry name" value="2-DEOXYGLUCOSE-6-PHOSPHATE PHOSPHATASE 2"/>
    <property type="match status" value="1"/>
</dbReference>
<dbReference type="Proteomes" id="UP000789405">
    <property type="component" value="Unassembled WGS sequence"/>
</dbReference>
<reference evidence="1" key="1">
    <citation type="submission" date="2021-06" db="EMBL/GenBank/DDBJ databases">
        <authorList>
            <person name="Kallberg Y."/>
            <person name="Tangrot J."/>
            <person name="Rosling A."/>
        </authorList>
    </citation>
    <scope>NUCLEOTIDE SEQUENCE</scope>
    <source>
        <strain evidence="1">MA453B</strain>
    </source>
</reference>
<dbReference type="AlphaFoldDB" id="A0A9N9D697"/>
<dbReference type="PANTHER" id="PTHR18901:SF38">
    <property type="entry name" value="PSEUDOURIDINE-5'-PHOSPHATASE"/>
    <property type="match status" value="1"/>
</dbReference>
<proteinExistence type="predicted"/>
<accession>A0A9N9D697</accession>
<gene>
    <name evidence="1" type="ORF">DERYTH_LOCUS8813</name>
</gene>
<dbReference type="EMBL" id="CAJVPY010004633">
    <property type="protein sequence ID" value="CAG8624470.1"/>
    <property type="molecule type" value="Genomic_DNA"/>
</dbReference>
<dbReference type="SUPFAM" id="SSF56784">
    <property type="entry name" value="HAD-like"/>
    <property type="match status" value="1"/>
</dbReference>
<protein>
    <submittedName>
        <fullName evidence="1">15153_t:CDS:1</fullName>
    </submittedName>
</protein>